<evidence type="ECO:0000313" key="2">
    <source>
        <dbReference type="Proteomes" id="UP000651452"/>
    </source>
</evidence>
<dbReference type="EMBL" id="RZGK01000014">
    <property type="protein sequence ID" value="KAF9693977.1"/>
    <property type="molecule type" value="Genomic_DNA"/>
</dbReference>
<organism evidence="1 2">
    <name type="scientific">Ascochyta lentis</name>
    <dbReference type="NCBI Taxonomy" id="205686"/>
    <lineage>
        <taxon>Eukaryota</taxon>
        <taxon>Fungi</taxon>
        <taxon>Dikarya</taxon>
        <taxon>Ascomycota</taxon>
        <taxon>Pezizomycotina</taxon>
        <taxon>Dothideomycetes</taxon>
        <taxon>Pleosporomycetidae</taxon>
        <taxon>Pleosporales</taxon>
        <taxon>Pleosporineae</taxon>
        <taxon>Didymellaceae</taxon>
        <taxon>Ascochyta</taxon>
    </lineage>
</organism>
<evidence type="ECO:0000313" key="1">
    <source>
        <dbReference type="EMBL" id="KAF9693977.1"/>
    </source>
</evidence>
<sequence>MADFSISSRAHLRIVNQLLRLMSAGWTAVPMTASTASAAITLAPGQQHRDKEPGEPTVASCEVCVRAEPRLATSWLAKSEQPPAI</sequence>
<comment type="caution">
    <text evidence="1">The sequence shown here is derived from an EMBL/GenBank/DDBJ whole genome shotgun (WGS) entry which is preliminary data.</text>
</comment>
<gene>
    <name evidence="1" type="ORF">EKO04_007944</name>
</gene>
<dbReference type="Proteomes" id="UP000651452">
    <property type="component" value="Unassembled WGS sequence"/>
</dbReference>
<reference evidence="1" key="1">
    <citation type="submission" date="2018-12" db="EMBL/GenBank/DDBJ databases">
        <authorList>
            <person name="Syme R.A."/>
            <person name="Farfan-Caceres L."/>
            <person name="Lichtenzveig J."/>
        </authorList>
    </citation>
    <scope>NUCLEOTIDE SEQUENCE</scope>
    <source>
        <strain evidence="1">Al4</strain>
    </source>
</reference>
<proteinExistence type="predicted"/>
<name>A0A8H7IZZ7_9PLEO</name>
<keyword evidence="2" id="KW-1185">Reference proteome</keyword>
<reference evidence="1" key="2">
    <citation type="submission" date="2020-09" db="EMBL/GenBank/DDBJ databases">
        <title>Reference genome assembly for Australian Ascochyta lentis isolate Al4.</title>
        <authorList>
            <person name="Lee R.C."/>
            <person name="Farfan-Caceres L.M."/>
            <person name="Debler J.W."/>
            <person name="Williams A.H."/>
            <person name="Henares B.M."/>
        </authorList>
    </citation>
    <scope>NUCLEOTIDE SEQUENCE</scope>
    <source>
        <strain evidence="1">Al4</strain>
    </source>
</reference>
<protein>
    <submittedName>
        <fullName evidence="1">Uncharacterized protein</fullName>
    </submittedName>
</protein>
<dbReference type="AlphaFoldDB" id="A0A8H7IZZ7"/>
<accession>A0A8H7IZZ7</accession>